<reference evidence="5" key="2">
    <citation type="submission" date="2023-07" db="EMBL/GenBank/DDBJ databases">
        <authorList>
            <person name="Shen H."/>
        </authorList>
    </citation>
    <scope>NUCLEOTIDE SEQUENCE</scope>
    <source>
        <strain evidence="5">TNR-22</strain>
    </source>
</reference>
<accession>A0ABT8YKG1</accession>
<keyword evidence="1" id="KW-0175">Coiled coil</keyword>
<keyword evidence="6" id="KW-1185">Reference proteome</keyword>
<feature type="domain" description="DUF4189" evidence="4">
    <location>
        <begin position="589"/>
        <end position="687"/>
    </location>
</feature>
<name>A0ABT8YKG1_9HYPH</name>
<gene>
    <name evidence="5" type="ORF">Q4481_09610</name>
</gene>
<evidence type="ECO:0000256" key="1">
    <source>
        <dbReference type="SAM" id="Coils"/>
    </source>
</evidence>
<comment type="caution">
    <text evidence="5">The sequence shown here is derived from an EMBL/GenBank/DDBJ whole genome shotgun (WGS) entry which is preliminary data.</text>
</comment>
<keyword evidence="3" id="KW-1133">Transmembrane helix</keyword>
<dbReference type="InterPro" id="IPR025240">
    <property type="entry name" value="DUF4189"/>
</dbReference>
<dbReference type="RefSeq" id="WP_304376140.1">
    <property type="nucleotide sequence ID" value="NZ_JAUOZU010000007.1"/>
</dbReference>
<dbReference type="Pfam" id="PF13827">
    <property type="entry name" value="DUF4189"/>
    <property type="match status" value="1"/>
</dbReference>
<evidence type="ECO:0000313" key="5">
    <source>
        <dbReference type="EMBL" id="MDO6964213.1"/>
    </source>
</evidence>
<feature type="compositionally biased region" description="Basic and acidic residues" evidence="2">
    <location>
        <begin position="153"/>
        <end position="173"/>
    </location>
</feature>
<evidence type="ECO:0000256" key="3">
    <source>
        <dbReference type="SAM" id="Phobius"/>
    </source>
</evidence>
<evidence type="ECO:0000259" key="4">
    <source>
        <dbReference type="Pfam" id="PF13827"/>
    </source>
</evidence>
<proteinExistence type="predicted"/>
<evidence type="ECO:0000256" key="2">
    <source>
        <dbReference type="SAM" id="MobiDB-lite"/>
    </source>
</evidence>
<feature type="transmembrane region" description="Helical" evidence="3">
    <location>
        <begin position="224"/>
        <end position="246"/>
    </location>
</feature>
<reference evidence="5" key="1">
    <citation type="journal article" date="2015" name="Int. J. Syst. Evol. Microbiol.">
        <title>Rhizobium alvei sp. nov., isolated from a freshwater river.</title>
        <authorList>
            <person name="Sheu S.Y."/>
            <person name="Huang H.W."/>
            <person name="Young C.C."/>
            <person name="Chen W.M."/>
        </authorList>
    </citation>
    <scope>NUCLEOTIDE SEQUENCE</scope>
    <source>
        <strain evidence="5">TNR-22</strain>
    </source>
</reference>
<feature type="region of interest" description="Disordered" evidence="2">
    <location>
        <begin position="92"/>
        <end position="174"/>
    </location>
</feature>
<keyword evidence="3" id="KW-0472">Membrane</keyword>
<dbReference type="Proteomes" id="UP001174932">
    <property type="component" value="Unassembled WGS sequence"/>
</dbReference>
<evidence type="ECO:0000313" key="6">
    <source>
        <dbReference type="Proteomes" id="UP001174932"/>
    </source>
</evidence>
<protein>
    <submittedName>
        <fullName evidence="5">DUF4189 domain-containing protein</fullName>
    </submittedName>
</protein>
<feature type="compositionally biased region" description="Acidic residues" evidence="2">
    <location>
        <begin position="108"/>
        <end position="119"/>
    </location>
</feature>
<organism evidence="5 6">
    <name type="scientific">Rhizobium alvei</name>
    <dbReference type="NCBI Taxonomy" id="1132659"/>
    <lineage>
        <taxon>Bacteria</taxon>
        <taxon>Pseudomonadati</taxon>
        <taxon>Pseudomonadota</taxon>
        <taxon>Alphaproteobacteria</taxon>
        <taxon>Hyphomicrobiales</taxon>
        <taxon>Rhizobiaceae</taxon>
        <taxon>Rhizobium/Agrobacterium group</taxon>
        <taxon>Rhizobium</taxon>
    </lineage>
</organism>
<sequence length="698" mass="73836">MIQASIRRNPEGENATIEISGDIPEGAVFQLRDKESGKYLSRRGWNKNATALPAIIERTEDRVTLTIAADLVARIASDTALVLSETNSAQEFEFTWPARPEGEATQNESEEANADDEAASETGQPETEPSKADASHAAADDTADQTPAASDETAAKTEADRSSASAGDKKSDSAIDAAVDSLEPSIFGDLLESSDKAEAKSDAPDPAALDAFPEQPASTKRFSWPALAIAASLFFVIGAGIAYFGLAGRIEQAVQTASRAWQQERQSLISKLDEKEKQAAGLIEPKATSDTTSDESGALATVTAERDAALKQVEDLKAQAATLEASLLEQKAAMEKMASGESSDAAQTIAALEKQIRQSEEALGTRQSELEKAKADLASAQSELAALRKSNDEAAAAEDAEQAEAIKAANSERDTANAKLAETEQQLRDQTAKLSVAQAQIQTLETLAAKSTGADLEKTALAEKLEQLNQTIEANKTELEQRQKALAEAQDMLAEAREQVDTATRRYQELADSRAEAASAPAANNGASDEKLNQLQKERDLYAKELEAVTAKLASVISEKKIAEQKLASAAPGNASSQSDGIQSKRPLWGATAIDANGTIYAVQNQISEKVARENAVAICEGKSNSSCEPLSTFADACFSLARFKGEGPANDNFGYVVHKNAKTSAAGALAKCRGQGLECDLRFTTCSPDTLGDVAAQ</sequence>
<dbReference type="EMBL" id="JAUOZU010000007">
    <property type="protein sequence ID" value="MDO6964213.1"/>
    <property type="molecule type" value="Genomic_DNA"/>
</dbReference>
<keyword evidence="3" id="KW-0812">Transmembrane</keyword>
<feature type="coiled-coil region" evidence="1">
    <location>
        <begin position="258"/>
        <end position="566"/>
    </location>
</feature>